<dbReference type="Proteomes" id="UP000193920">
    <property type="component" value="Unassembled WGS sequence"/>
</dbReference>
<feature type="transmembrane region" description="Helical" evidence="8">
    <location>
        <begin position="1143"/>
        <end position="1159"/>
    </location>
</feature>
<dbReference type="GO" id="GO:0005576">
    <property type="term" value="C:extracellular region"/>
    <property type="evidence" value="ECO:0007669"/>
    <property type="project" value="UniProtKB-SubCell"/>
</dbReference>
<evidence type="ECO:0000256" key="3">
    <source>
        <dbReference type="ARBA" id="ARBA00004613"/>
    </source>
</evidence>
<dbReference type="InterPro" id="IPR006626">
    <property type="entry name" value="PbH1"/>
</dbReference>
<dbReference type="EMBL" id="MCOG01000332">
    <property type="protein sequence ID" value="ORY16500.1"/>
    <property type="molecule type" value="Genomic_DNA"/>
</dbReference>
<evidence type="ECO:0000313" key="10">
    <source>
        <dbReference type="EMBL" id="ORY16500.1"/>
    </source>
</evidence>
<evidence type="ECO:0000256" key="4">
    <source>
        <dbReference type="ARBA" id="ARBA00022525"/>
    </source>
</evidence>
<evidence type="ECO:0000313" key="11">
    <source>
        <dbReference type="Proteomes" id="UP000193920"/>
    </source>
</evidence>
<evidence type="ECO:0000256" key="8">
    <source>
        <dbReference type="SAM" id="Phobius"/>
    </source>
</evidence>
<name>A0A1Y2A268_9FUNG</name>
<dbReference type="SUPFAM" id="SSF51126">
    <property type="entry name" value="Pectin lyase-like"/>
    <property type="match status" value="2"/>
</dbReference>
<gene>
    <name evidence="10" type="ORF">LY90DRAFT_173868</name>
</gene>
<feature type="transmembrane region" description="Helical" evidence="8">
    <location>
        <begin position="1088"/>
        <end position="1115"/>
    </location>
</feature>
<keyword evidence="8" id="KW-1133">Transmembrane helix</keyword>
<feature type="signal peptide" evidence="9">
    <location>
        <begin position="1"/>
        <end position="22"/>
    </location>
</feature>
<keyword evidence="7" id="KW-0998">Cell outer membrane</keyword>
<dbReference type="PANTHER" id="PTHR11319:SF35">
    <property type="entry name" value="OUTER MEMBRANE PROTEIN PMPC-RELATED"/>
    <property type="match status" value="1"/>
</dbReference>
<dbReference type="PANTHER" id="PTHR11319">
    <property type="entry name" value="G PROTEIN-COUPLED RECEPTOR-RELATED"/>
    <property type="match status" value="1"/>
</dbReference>
<keyword evidence="8" id="KW-0812">Transmembrane</keyword>
<dbReference type="InterPro" id="IPR003368">
    <property type="entry name" value="POMP_repeat"/>
</dbReference>
<feature type="transmembrane region" description="Helical" evidence="8">
    <location>
        <begin position="1179"/>
        <end position="1198"/>
    </location>
</feature>
<dbReference type="NCBIfam" id="TIGR01376">
    <property type="entry name" value="POMP_repeat"/>
    <property type="match status" value="1"/>
</dbReference>
<sequence length="1316" mass="152079">MNIITQCLLYIYTLLLINFIKSSYEKEFTIRSNDSSFYDLSVFIRNNLEEDLVLYFVNDYYDLSVVKEFKWDINIMHDIYFIGNKNGTIFDYKKGQKGNFTLIYSRGKGETVKFENIIFQNYYKSDVNAININASTDMFHFEMNNCTVRNIEAKFLLVDLICNKQMQIDPQVIIRNSNFYNNEKRVTYVNHQHDIDSEELYKCATIKYENCNFIHNKGLIYSHYSQFFFDNCYISDIVKDSEDSIGSFYYDYSNRDVLSIKNSIFENINSDLPIIASDSITLEINNTTFKNCYSKYGYLLNIGSIFKGHHFYISNSIIENSGTFLHGNYVNCEIKNCIFKNITVENSIPALSDAKYSDIKISDTVFENLNINNGLFEEESRYILNNIILNNVKSNSKAFIHVIYQNIEFNNIEINNFECTGEGGYSSLILYDSGEAYSKMSIKNLKTQNGISNGPLIKIIGNNNEILLEDSYINNIISYGSIISNESENSKVTISNVNFSDNSNNSKLDCGGIYFSNDLNISIKNSKFINNNSKSNGGAICFDEISNLELNLLSNEFYKNRAVNGGALYIRSGKIINMNENKTITIENNTFSDNSADNFGGALYSEFHKMYLAKAINNTFSYNKAGILGGGVFSPNSISENLFNIEDCTFLNNTVNSYINNYTSKPSYILMKPEFPDNLIQIITGTYLNLNFTLYDEFDNLIEDITKYYSSMTLKVVLEEQKDDNNSNNENGLNHLNYQLIGNVGSFIRGRCELNNLRIYANPNKYNIKFKIENYNDDIEIRIMDLKVLVSSCNSNQIKMYNKNKILYCENPKCDETCPINTSAYCQSYYNDTFNDIKKNKCVCNEGWKGDFCSEKIFFDLSKIRNFVVAIHIPILFIVAAYILFITYNKNQSIIENQGFYKILILSLGLFLFFLSNCFVAYSNYTGCAIYFSLKNIGISLLLIIEYIYIIIASNLGVLNEEDVKFKFVNKEYTSNIDIFTSFSSQNIKGIASEPKIHETLNENQTTQELDKKINSSSNKRLSKKWTITSNVDNYNDLNNTEKSYIINDNINGSNIDNVNKQKQWNNNHGEHNKHKIYKHIKRSVKQVHIILVEVYSLYPVYFCSLILLAVIYYFSNSNSYDNIIQTEMDGKWIYKCKMEDTNIIYTVVHFLMLLAILINGRKTSNLECVFKCTKYITYSIYVGIALGPSVSIVNYVGFGNQRYLIITFESILNSICYLIMFIFFSWDKIYYILINEGNNPNKYFIYNEYEKCTIHNSVTCGCKLEPKKQDNSVIILKYINFYKFCSTLFEFKGGQFRHINKNYKLSAISLNEEFF</sequence>
<evidence type="ECO:0000256" key="7">
    <source>
        <dbReference type="ARBA" id="ARBA00023237"/>
    </source>
</evidence>
<feature type="chain" id="PRO_5013367837" description="EGF-like domain-containing protein" evidence="9">
    <location>
        <begin position="23"/>
        <end position="1316"/>
    </location>
</feature>
<feature type="transmembrane region" description="Helical" evidence="8">
    <location>
        <begin position="1204"/>
        <end position="1225"/>
    </location>
</feature>
<organism evidence="10 11">
    <name type="scientific">Neocallimastix californiae</name>
    <dbReference type="NCBI Taxonomy" id="1754190"/>
    <lineage>
        <taxon>Eukaryota</taxon>
        <taxon>Fungi</taxon>
        <taxon>Fungi incertae sedis</taxon>
        <taxon>Chytridiomycota</taxon>
        <taxon>Chytridiomycota incertae sedis</taxon>
        <taxon>Neocallimastigomycetes</taxon>
        <taxon>Neocallimastigales</taxon>
        <taxon>Neocallimastigaceae</taxon>
        <taxon>Neocallimastix</taxon>
    </lineage>
</organism>
<feature type="transmembrane region" description="Helical" evidence="8">
    <location>
        <begin position="900"/>
        <end position="925"/>
    </location>
</feature>
<proteinExistence type="predicted"/>
<comment type="subcellular location">
    <subcellularLocation>
        <location evidence="1">Cell envelope</location>
    </subcellularLocation>
    <subcellularLocation>
        <location evidence="2">Cell outer membrane</location>
    </subcellularLocation>
    <subcellularLocation>
        <location evidence="3">Secreted</location>
    </subcellularLocation>
</comment>
<evidence type="ECO:0008006" key="12">
    <source>
        <dbReference type="Google" id="ProtNLM"/>
    </source>
</evidence>
<protein>
    <recommendedName>
        <fullName evidence="12">EGF-like domain-containing protein</fullName>
    </recommendedName>
</protein>
<feature type="transmembrane region" description="Helical" evidence="8">
    <location>
        <begin position="937"/>
        <end position="958"/>
    </location>
</feature>
<comment type="caution">
    <text evidence="10">The sequence shown here is derived from an EMBL/GenBank/DDBJ whole genome shotgun (WGS) entry which is preliminary data.</text>
</comment>
<evidence type="ECO:0000256" key="9">
    <source>
        <dbReference type="SAM" id="SignalP"/>
    </source>
</evidence>
<evidence type="ECO:0000256" key="2">
    <source>
        <dbReference type="ARBA" id="ARBA00004442"/>
    </source>
</evidence>
<evidence type="ECO:0000256" key="6">
    <source>
        <dbReference type="ARBA" id="ARBA00023136"/>
    </source>
</evidence>
<evidence type="ECO:0000256" key="1">
    <source>
        <dbReference type="ARBA" id="ARBA00004196"/>
    </source>
</evidence>
<dbReference type="SMART" id="SM00710">
    <property type="entry name" value="PbH1"/>
    <property type="match status" value="5"/>
</dbReference>
<keyword evidence="6 8" id="KW-0472">Membrane</keyword>
<keyword evidence="5 9" id="KW-0732">Signal</keyword>
<keyword evidence="4" id="KW-0964">Secreted</keyword>
<keyword evidence="11" id="KW-1185">Reference proteome</keyword>
<accession>A0A1Y2A268</accession>
<evidence type="ECO:0000256" key="5">
    <source>
        <dbReference type="ARBA" id="ARBA00022729"/>
    </source>
</evidence>
<reference evidence="10 11" key="1">
    <citation type="submission" date="2016-08" db="EMBL/GenBank/DDBJ databases">
        <title>A Parts List for Fungal Cellulosomes Revealed by Comparative Genomics.</title>
        <authorList>
            <consortium name="DOE Joint Genome Institute"/>
            <person name="Haitjema C.H."/>
            <person name="Gilmore S.P."/>
            <person name="Henske J.K."/>
            <person name="Solomon K.V."/>
            <person name="De Groot R."/>
            <person name="Kuo A."/>
            <person name="Mondo S.J."/>
            <person name="Salamov A.A."/>
            <person name="Labutti K."/>
            <person name="Zhao Z."/>
            <person name="Chiniquy J."/>
            <person name="Barry K."/>
            <person name="Brewer H.M."/>
            <person name="Purvine S.O."/>
            <person name="Wright A.T."/>
            <person name="Boxma B."/>
            <person name="Van Alen T."/>
            <person name="Hackstein J.H."/>
            <person name="Baker S.E."/>
            <person name="Grigoriev I.V."/>
            <person name="O'Malley M.A."/>
        </authorList>
    </citation>
    <scope>NUCLEOTIDE SEQUENCE [LARGE SCALE GENOMIC DNA]</scope>
    <source>
        <strain evidence="10 11">G1</strain>
    </source>
</reference>
<dbReference type="OrthoDB" id="10569232at2759"/>
<dbReference type="InterPro" id="IPR011050">
    <property type="entry name" value="Pectin_lyase_fold/virulence"/>
</dbReference>
<feature type="transmembrane region" description="Helical" evidence="8">
    <location>
        <begin position="867"/>
        <end position="888"/>
    </location>
</feature>